<dbReference type="Gene3D" id="1.25.10.10">
    <property type="entry name" value="Leucine-rich Repeat Variant"/>
    <property type="match status" value="1"/>
</dbReference>
<accession>A0ABR2KV15</accession>
<comment type="caution">
    <text evidence="1">The sequence shown here is derived from an EMBL/GenBank/DDBJ whole genome shotgun (WGS) entry which is preliminary data.</text>
</comment>
<proteinExistence type="predicted"/>
<name>A0ABR2KV15_9EUKA</name>
<gene>
    <name evidence="1" type="ORF">M9Y10_022722</name>
</gene>
<dbReference type="EMBL" id="JAPFFF010000003">
    <property type="protein sequence ID" value="KAK8894287.1"/>
    <property type="molecule type" value="Genomic_DNA"/>
</dbReference>
<organism evidence="1 2">
    <name type="scientific">Tritrichomonas musculus</name>
    <dbReference type="NCBI Taxonomy" id="1915356"/>
    <lineage>
        <taxon>Eukaryota</taxon>
        <taxon>Metamonada</taxon>
        <taxon>Parabasalia</taxon>
        <taxon>Tritrichomonadida</taxon>
        <taxon>Tritrichomonadidae</taxon>
        <taxon>Tritrichomonas</taxon>
    </lineage>
</organism>
<evidence type="ECO:0000313" key="1">
    <source>
        <dbReference type="EMBL" id="KAK8894287.1"/>
    </source>
</evidence>
<reference evidence="1 2" key="1">
    <citation type="submission" date="2024-04" db="EMBL/GenBank/DDBJ databases">
        <title>Tritrichomonas musculus Genome.</title>
        <authorList>
            <person name="Alves-Ferreira E."/>
            <person name="Grigg M."/>
            <person name="Lorenzi H."/>
            <person name="Galac M."/>
        </authorList>
    </citation>
    <scope>NUCLEOTIDE SEQUENCE [LARGE SCALE GENOMIC DNA]</scope>
    <source>
        <strain evidence="1 2">EAF2021</strain>
    </source>
</reference>
<dbReference type="InterPro" id="IPR016024">
    <property type="entry name" value="ARM-type_fold"/>
</dbReference>
<keyword evidence="2" id="KW-1185">Reference proteome</keyword>
<dbReference type="InterPro" id="IPR011989">
    <property type="entry name" value="ARM-like"/>
</dbReference>
<evidence type="ECO:0000313" key="2">
    <source>
        <dbReference type="Proteomes" id="UP001470230"/>
    </source>
</evidence>
<sequence>MSFFRYKPLESSLASVYGFMSDEQGNEKFIAGKNQMPNGYNTDYLRKDLQCLNEGILKGQVDTVKTNLNNALSFIADYFDFFDSPDILNTILEIFLQSDFVKASIQILENDTDFDDISYLFEIYNRLFDIIPEKHPLQDCITTDLLISIMNITISPSKYLHYNHRDEGLTLNSLFGTINNIPVEKYNTFRANGISAIRVLCKTRNDLMNFTMEKILPHLYNSFIEKDDESPEATFEVVNLFSTVVCYLNIDFTVDDLIPFMNVFMKRLILEKKPQTESICGLMQCVSRNPGIVDEFTKSPLFENLNTILNYITEYNSETTLEIQKHTIVFISEMFEKGSYPAKMELSKFLKWERFNMIGQKSKNDLIQHIFCKSTHKMLHYTPALANILYSKGILKTITNICTSSSFETRNAAFECFIECVTILDSTQISDLISNKEMIETLIEFVSEDDDSKTALILNTLSTLLRVGENTTIIKILIANGIFSQIEEIADLLQNVENPELFNAADSLYNDIQICKQEMDEFEEVGDLV</sequence>
<protein>
    <submittedName>
        <fullName evidence="1">Uncharacterized protein</fullName>
    </submittedName>
</protein>
<dbReference type="SUPFAM" id="SSF48371">
    <property type="entry name" value="ARM repeat"/>
    <property type="match status" value="1"/>
</dbReference>
<dbReference type="Proteomes" id="UP001470230">
    <property type="component" value="Unassembled WGS sequence"/>
</dbReference>